<dbReference type="InterPro" id="IPR024409">
    <property type="entry name" value="DUF3833"/>
</dbReference>
<dbReference type="Pfam" id="PF12915">
    <property type="entry name" value="DUF3833"/>
    <property type="match status" value="1"/>
</dbReference>
<gene>
    <name evidence="2" type="ORF">L9G74_00725</name>
</gene>
<accession>A0ABT2FFB1</accession>
<name>A0ABT2FFB1_9GAMM</name>
<sequence>MHKCLIRWCKTWFVASAVVLLSSCSADLSDYRASTPKFDLFEYFHGDITAWGMVQDYTEQQTRRFEVQIRGEVNGNTLTLHEDFRYHDGETATRVWIITRQPDGRYLGTADDIIGTAVGEEMGNALRWRYDFLLKTDEHELQVHFDDWMYRQDEKHVFNISKITKWGVTLGQVTLFFTKEQ</sequence>
<organism evidence="2 3">
    <name type="scientific">Shewanella electrica</name>
    <dbReference type="NCBI Taxonomy" id="515560"/>
    <lineage>
        <taxon>Bacteria</taxon>
        <taxon>Pseudomonadati</taxon>
        <taxon>Pseudomonadota</taxon>
        <taxon>Gammaproteobacteria</taxon>
        <taxon>Alteromonadales</taxon>
        <taxon>Shewanellaceae</taxon>
        <taxon>Shewanella</taxon>
    </lineage>
</organism>
<keyword evidence="3" id="KW-1185">Reference proteome</keyword>
<dbReference type="PROSITE" id="PS51257">
    <property type="entry name" value="PROKAR_LIPOPROTEIN"/>
    <property type="match status" value="1"/>
</dbReference>
<reference evidence="3" key="2">
    <citation type="submission" date="2023-07" db="EMBL/GenBank/DDBJ databases">
        <title>Shewanella mangrovi sp. nov., an acetaldehyde- degrading bacterium isolated from mangrove sediment.</title>
        <authorList>
            <person name="Liu Y."/>
        </authorList>
    </citation>
    <scope>NUCLEOTIDE SEQUENCE [LARGE SCALE GENOMIC DNA]</scope>
    <source>
        <strain evidence="3">C32</strain>
    </source>
</reference>
<protein>
    <submittedName>
        <fullName evidence="2">DUF3833 domain-containing protein</fullName>
    </submittedName>
</protein>
<evidence type="ECO:0000256" key="1">
    <source>
        <dbReference type="SAM" id="SignalP"/>
    </source>
</evidence>
<comment type="caution">
    <text evidence="2">The sequence shown here is derived from an EMBL/GenBank/DDBJ whole genome shotgun (WGS) entry which is preliminary data.</text>
</comment>
<proteinExistence type="predicted"/>
<keyword evidence="1" id="KW-0732">Signal</keyword>
<dbReference type="EMBL" id="JAKOGG010000001">
    <property type="protein sequence ID" value="MCS4554958.1"/>
    <property type="molecule type" value="Genomic_DNA"/>
</dbReference>
<feature type="signal peptide" evidence="1">
    <location>
        <begin position="1"/>
        <end position="28"/>
    </location>
</feature>
<evidence type="ECO:0000313" key="2">
    <source>
        <dbReference type="EMBL" id="MCS4554958.1"/>
    </source>
</evidence>
<dbReference type="RefSeq" id="WP_238894307.1">
    <property type="nucleotide sequence ID" value="NZ_JAKOGG010000001.1"/>
</dbReference>
<feature type="chain" id="PRO_5045170355" evidence="1">
    <location>
        <begin position="29"/>
        <end position="181"/>
    </location>
</feature>
<dbReference type="Proteomes" id="UP001201549">
    <property type="component" value="Unassembled WGS sequence"/>
</dbReference>
<evidence type="ECO:0000313" key="3">
    <source>
        <dbReference type="Proteomes" id="UP001201549"/>
    </source>
</evidence>
<reference evidence="2 3" key="1">
    <citation type="submission" date="2022-02" db="EMBL/GenBank/DDBJ databases">
        <authorList>
            <person name="Zhuang L."/>
        </authorList>
    </citation>
    <scope>NUCLEOTIDE SEQUENCE [LARGE SCALE GENOMIC DNA]</scope>
    <source>
        <strain evidence="2 3">C32</strain>
    </source>
</reference>